<keyword evidence="3" id="KW-1185">Reference proteome</keyword>
<evidence type="ECO:0000313" key="2">
    <source>
        <dbReference type="EnsemblMetazoa" id="ASIC013161-PA"/>
    </source>
</evidence>
<dbReference type="AlphaFoldDB" id="A0A084W4Q4"/>
<protein>
    <submittedName>
        <fullName evidence="1 2">Uncharacterized protein</fullName>
    </submittedName>
</protein>
<accession>A0A084W4Q4</accession>
<dbReference type="Proteomes" id="UP000030765">
    <property type="component" value="Unassembled WGS sequence"/>
</dbReference>
<reference evidence="2" key="2">
    <citation type="submission" date="2020-05" db="UniProtKB">
        <authorList>
            <consortium name="EnsemblMetazoa"/>
        </authorList>
    </citation>
    <scope>IDENTIFICATION</scope>
</reference>
<proteinExistence type="predicted"/>
<name>A0A084W4Q4_ANOSI</name>
<dbReference type="VEuPathDB" id="VectorBase:ASIC013161"/>
<dbReference type="EMBL" id="ATLV01020368">
    <property type="status" value="NOT_ANNOTATED_CDS"/>
    <property type="molecule type" value="Genomic_DNA"/>
</dbReference>
<sequence length="112" mass="12280">MKAGTSSFPVVAIQTFHSMPVFSRYEEFHCCRTYVLTPRHGTVTTHTGIISALPLRCRLMMYLCHRRPSLKQIDVSGSSPLGHAGGKCVVTGRKDDTPSFEGVALLGMANVR</sequence>
<organism evidence="1">
    <name type="scientific">Anopheles sinensis</name>
    <name type="common">Mosquito</name>
    <dbReference type="NCBI Taxonomy" id="74873"/>
    <lineage>
        <taxon>Eukaryota</taxon>
        <taxon>Metazoa</taxon>
        <taxon>Ecdysozoa</taxon>
        <taxon>Arthropoda</taxon>
        <taxon>Hexapoda</taxon>
        <taxon>Insecta</taxon>
        <taxon>Pterygota</taxon>
        <taxon>Neoptera</taxon>
        <taxon>Endopterygota</taxon>
        <taxon>Diptera</taxon>
        <taxon>Nematocera</taxon>
        <taxon>Culicoidea</taxon>
        <taxon>Culicidae</taxon>
        <taxon>Anophelinae</taxon>
        <taxon>Anopheles</taxon>
    </lineage>
</organism>
<evidence type="ECO:0000313" key="3">
    <source>
        <dbReference type="Proteomes" id="UP000030765"/>
    </source>
</evidence>
<evidence type="ECO:0000313" key="1">
    <source>
        <dbReference type="EMBL" id="KFB45198.1"/>
    </source>
</evidence>
<reference evidence="1 3" key="1">
    <citation type="journal article" date="2014" name="BMC Genomics">
        <title>Genome sequence of Anopheles sinensis provides insight into genetics basis of mosquito competence for malaria parasites.</title>
        <authorList>
            <person name="Zhou D."/>
            <person name="Zhang D."/>
            <person name="Ding G."/>
            <person name="Shi L."/>
            <person name="Hou Q."/>
            <person name="Ye Y."/>
            <person name="Xu Y."/>
            <person name="Zhou H."/>
            <person name="Xiong C."/>
            <person name="Li S."/>
            <person name="Yu J."/>
            <person name="Hong S."/>
            <person name="Yu X."/>
            <person name="Zou P."/>
            <person name="Chen C."/>
            <person name="Chang X."/>
            <person name="Wang W."/>
            <person name="Lv Y."/>
            <person name="Sun Y."/>
            <person name="Ma L."/>
            <person name="Shen B."/>
            <person name="Zhu C."/>
        </authorList>
    </citation>
    <scope>NUCLEOTIDE SEQUENCE [LARGE SCALE GENOMIC DNA]</scope>
</reference>
<dbReference type="EnsemblMetazoa" id="ASIC013161-RA">
    <property type="protein sequence ID" value="ASIC013161-PA"/>
    <property type="gene ID" value="ASIC013161"/>
</dbReference>
<gene>
    <name evidence="1" type="ORF">ZHAS_00013161</name>
</gene>
<dbReference type="EMBL" id="KE525299">
    <property type="protein sequence ID" value="KFB45198.1"/>
    <property type="molecule type" value="Genomic_DNA"/>
</dbReference>